<gene>
    <name evidence="1" type="ORF">F383_01673</name>
</gene>
<proteinExistence type="predicted"/>
<protein>
    <submittedName>
        <fullName evidence="1">Uncharacterized protein</fullName>
    </submittedName>
</protein>
<dbReference type="Proteomes" id="UP000032142">
    <property type="component" value="Unassembled WGS sequence"/>
</dbReference>
<dbReference type="EMBL" id="KN438030">
    <property type="protein sequence ID" value="KHG26698.1"/>
    <property type="molecule type" value="Genomic_DNA"/>
</dbReference>
<keyword evidence="2" id="KW-1185">Reference proteome</keyword>
<sequence length="72" mass="8535">MIKERNEKVFHTEPNLMTQEGFHIIPWDMRQCFSSPCLSLHLKNSIPMPKARFYSQTNQNFLQTIRGELDLP</sequence>
<reference evidence="2" key="1">
    <citation type="submission" date="2014-09" db="EMBL/GenBank/DDBJ databases">
        <authorList>
            <person name="Mudge J."/>
            <person name="Ramaraj T."/>
            <person name="Lindquist I.E."/>
            <person name="Bharti A.K."/>
            <person name="Sundararajan A."/>
            <person name="Cameron C.T."/>
            <person name="Woodward J.E."/>
            <person name="May G.D."/>
            <person name="Brubaker C."/>
            <person name="Broadhvest J."/>
            <person name="Wilkins T.A."/>
        </authorList>
    </citation>
    <scope>NUCLEOTIDE SEQUENCE</scope>
    <source>
        <strain evidence="2">cv. AKA8401</strain>
    </source>
</reference>
<organism evidence="1 2">
    <name type="scientific">Gossypium arboreum</name>
    <name type="common">Tree cotton</name>
    <name type="synonym">Gossypium nanking</name>
    <dbReference type="NCBI Taxonomy" id="29729"/>
    <lineage>
        <taxon>Eukaryota</taxon>
        <taxon>Viridiplantae</taxon>
        <taxon>Streptophyta</taxon>
        <taxon>Embryophyta</taxon>
        <taxon>Tracheophyta</taxon>
        <taxon>Spermatophyta</taxon>
        <taxon>Magnoliopsida</taxon>
        <taxon>eudicotyledons</taxon>
        <taxon>Gunneridae</taxon>
        <taxon>Pentapetalae</taxon>
        <taxon>rosids</taxon>
        <taxon>malvids</taxon>
        <taxon>Malvales</taxon>
        <taxon>Malvaceae</taxon>
        <taxon>Malvoideae</taxon>
        <taxon>Gossypium</taxon>
    </lineage>
</organism>
<accession>A0A0B0PJR4</accession>
<name>A0A0B0PJR4_GOSAR</name>
<evidence type="ECO:0000313" key="1">
    <source>
        <dbReference type="EMBL" id="KHG26698.1"/>
    </source>
</evidence>
<dbReference type="AlphaFoldDB" id="A0A0B0PJR4"/>
<evidence type="ECO:0000313" key="2">
    <source>
        <dbReference type="Proteomes" id="UP000032142"/>
    </source>
</evidence>